<dbReference type="EMBL" id="QXXA01000004">
    <property type="protein sequence ID" value="NBI05689.1"/>
    <property type="molecule type" value="Genomic_DNA"/>
</dbReference>
<gene>
    <name evidence="1" type="ORF">D3Z33_02320</name>
</gene>
<protein>
    <submittedName>
        <fullName evidence="1">SEC-C domain-containing protein</fullName>
    </submittedName>
</protein>
<evidence type="ECO:0000313" key="2">
    <source>
        <dbReference type="Proteomes" id="UP000467132"/>
    </source>
</evidence>
<reference evidence="1 2" key="1">
    <citation type="submission" date="2018-08" db="EMBL/GenBank/DDBJ databases">
        <title>Murine metabolic-syndrome-specific gut microbial biobank.</title>
        <authorList>
            <person name="Liu C."/>
        </authorList>
    </citation>
    <scope>NUCLEOTIDE SEQUENCE [LARGE SCALE GENOMIC DNA]</scope>
    <source>
        <strain evidence="1 2">583</strain>
    </source>
</reference>
<dbReference type="NCBIfam" id="NF004088">
    <property type="entry name" value="PRK05590.1"/>
    <property type="match status" value="1"/>
</dbReference>
<accession>A0A845QV71</accession>
<dbReference type="SUPFAM" id="SSF103642">
    <property type="entry name" value="Sec-C motif"/>
    <property type="match status" value="1"/>
</dbReference>
<keyword evidence="2" id="KW-1185">Reference proteome</keyword>
<dbReference type="Proteomes" id="UP000467132">
    <property type="component" value="Unassembled WGS sequence"/>
</dbReference>
<dbReference type="PANTHER" id="PTHR33747">
    <property type="entry name" value="UPF0225 PROTEIN SCO1677"/>
    <property type="match status" value="1"/>
</dbReference>
<dbReference type="AlphaFoldDB" id="A0A845QV71"/>
<dbReference type="Pfam" id="PF02810">
    <property type="entry name" value="SEC-C"/>
    <property type="match status" value="1"/>
</dbReference>
<dbReference type="OrthoDB" id="5872at2"/>
<dbReference type="Gene3D" id="3.10.450.50">
    <property type="match status" value="1"/>
</dbReference>
<comment type="caution">
    <text evidence="1">The sequence shown here is derived from an EMBL/GenBank/DDBJ whole genome shotgun (WGS) entry which is preliminary data.</text>
</comment>
<name>A0A845QV71_9CLOT</name>
<dbReference type="InterPro" id="IPR004027">
    <property type="entry name" value="SEC_C_motif"/>
</dbReference>
<dbReference type="RefSeq" id="WP_160196187.1">
    <property type="nucleotide sequence ID" value="NZ_QXXA01000004.1"/>
</dbReference>
<sequence length="166" mass="19446">MSLYKEWTSLVESHATPEQYEEFWKLYLPQEQKIYEAILSNKENIVKGNIKDLASKFDVEPVILTGFIDGINSSLNTEVDLDSLEKNSDIEININFEKLFYNMHDAKAKWLYKLPQWEDVLSKEKRKEIKKEYDKTVIVVKEEKIGRNDPCPCGSGKKYKKCCLNK</sequence>
<organism evidence="1 2">
    <name type="scientific">Senegalia massiliensis</name>
    <dbReference type="NCBI Taxonomy" id="1720316"/>
    <lineage>
        <taxon>Bacteria</taxon>
        <taxon>Bacillati</taxon>
        <taxon>Bacillota</taxon>
        <taxon>Clostridia</taxon>
        <taxon>Eubacteriales</taxon>
        <taxon>Clostridiaceae</taxon>
        <taxon>Senegalia</taxon>
    </lineage>
</organism>
<dbReference type="PANTHER" id="PTHR33747:SF1">
    <property type="entry name" value="ADENYLATE CYCLASE-ASSOCIATED CAP C-TERMINAL DOMAIN-CONTAINING PROTEIN"/>
    <property type="match status" value="1"/>
</dbReference>
<evidence type="ECO:0000313" key="1">
    <source>
        <dbReference type="EMBL" id="NBI05689.1"/>
    </source>
</evidence>
<proteinExistence type="predicted"/>